<dbReference type="InterPro" id="IPR013792">
    <property type="entry name" value="RNA3'P_cycl/enolpyr_Trfase_a/b"/>
</dbReference>
<evidence type="ECO:0000256" key="8">
    <source>
        <dbReference type="ARBA" id="ARBA00023306"/>
    </source>
</evidence>
<comment type="function">
    <text evidence="12">Cell wall formation. Adds enolpyruvyl to UDP-N-acetylglucosamine.</text>
</comment>
<dbReference type="InterPro" id="IPR001986">
    <property type="entry name" value="Enolpyruvate_Tfrase_dom"/>
</dbReference>
<dbReference type="PANTHER" id="PTHR43783:SF1">
    <property type="entry name" value="UDP-N-ACETYLGLUCOSAMINE 1-CARBOXYVINYLTRANSFERASE"/>
    <property type="match status" value="1"/>
</dbReference>
<evidence type="ECO:0000256" key="5">
    <source>
        <dbReference type="ARBA" id="ARBA00022679"/>
    </source>
</evidence>
<dbReference type="SUPFAM" id="SSF55205">
    <property type="entry name" value="EPT/RTPC-like"/>
    <property type="match status" value="1"/>
</dbReference>
<dbReference type="GO" id="GO:0008760">
    <property type="term" value="F:UDP-N-acetylglucosamine 1-carboxyvinyltransferase activity"/>
    <property type="evidence" value="ECO:0007669"/>
    <property type="project" value="UniProtKB-UniRule"/>
</dbReference>
<keyword evidence="7 12" id="KW-0573">Peptidoglycan synthesis</keyword>
<evidence type="ECO:0000256" key="9">
    <source>
        <dbReference type="ARBA" id="ARBA00023316"/>
    </source>
</evidence>
<dbReference type="Pfam" id="PF00275">
    <property type="entry name" value="EPSP_synthase"/>
    <property type="match status" value="1"/>
</dbReference>
<evidence type="ECO:0000256" key="11">
    <source>
        <dbReference type="ARBA" id="ARBA00047527"/>
    </source>
</evidence>
<feature type="binding site" evidence="12">
    <location>
        <position position="98"/>
    </location>
    <ligand>
        <name>UDP-N-acetyl-alpha-D-glucosamine</name>
        <dbReference type="ChEBI" id="CHEBI:57705"/>
    </ligand>
</feature>
<dbReference type="EC" id="2.5.1.7" evidence="12"/>
<dbReference type="UniPathway" id="UPA00219"/>
<dbReference type="NCBIfam" id="TIGR01072">
    <property type="entry name" value="murA"/>
    <property type="match status" value="1"/>
</dbReference>
<feature type="active site" description="Proton donor" evidence="12">
    <location>
        <position position="122"/>
    </location>
</feature>
<keyword evidence="12" id="KW-0670">Pyruvate</keyword>
<comment type="catalytic activity">
    <reaction evidence="11 12">
        <text>phosphoenolpyruvate + UDP-N-acetyl-alpha-D-glucosamine = UDP-N-acetyl-3-O-(1-carboxyvinyl)-alpha-D-glucosamine + phosphate</text>
        <dbReference type="Rhea" id="RHEA:18681"/>
        <dbReference type="ChEBI" id="CHEBI:43474"/>
        <dbReference type="ChEBI" id="CHEBI:57705"/>
        <dbReference type="ChEBI" id="CHEBI:58702"/>
        <dbReference type="ChEBI" id="CHEBI:68483"/>
        <dbReference type="EC" id="2.5.1.7"/>
    </reaction>
</comment>
<dbReference type="NCBIfam" id="NF006873">
    <property type="entry name" value="PRK09369.1"/>
    <property type="match status" value="1"/>
</dbReference>
<evidence type="ECO:0000256" key="3">
    <source>
        <dbReference type="ARBA" id="ARBA00022490"/>
    </source>
</evidence>
<dbReference type="STRING" id="1801677.A2365_04095"/>
<reference evidence="14 15" key="1">
    <citation type="journal article" date="2016" name="Nat. Commun.">
        <title>Thousands of microbial genomes shed light on interconnected biogeochemical processes in an aquifer system.</title>
        <authorList>
            <person name="Anantharaman K."/>
            <person name="Brown C.T."/>
            <person name="Hug L.A."/>
            <person name="Sharon I."/>
            <person name="Castelle C.J."/>
            <person name="Probst A.J."/>
            <person name="Thomas B.C."/>
            <person name="Singh A."/>
            <person name="Wilkins M.J."/>
            <person name="Karaoz U."/>
            <person name="Brodie E.L."/>
            <person name="Williams K.H."/>
            <person name="Hubbard S.S."/>
            <person name="Banfield J.F."/>
        </authorList>
    </citation>
    <scope>NUCLEOTIDE SEQUENCE [LARGE SCALE GENOMIC DNA]</scope>
</reference>
<evidence type="ECO:0000256" key="12">
    <source>
        <dbReference type="HAMAP-Rule" id="MF_00111"/>
    </source>
</evidence>
<dbReference type="EMBL" id="MHMM01000004">
    <property type="protein sequence ID" value="OGZ27788.1"/>
    <property type="molecule type" value="Genomic_DNA"/>
</dbReference>
<dbReference type="InterPro" id="IPR005750">
    <property type="entry name" value="UDP_GlcNAc_COvinyl_MurA"/>
</dbReference>
<proteinExistence type="inferred from homology"/>
<evidence type="ECO:0000259" key="13">
    <source>
        <dbReference type="Pfam" id="PF00275"/>
    </source>
</evidence>
<dbReference type="InterPro" id="IPR050068">
    <property type="entry name" value="MurA_subfamily"/>
</dbReference>
<evidence type="ECO:0000256" key="4">
    <source>
        <dbReference type="ARBA" id="ARBA00022618"/>
    </source>
</evidence>
<keyword evidence="9 12" id="KW-0961">Cell wall biogenesis/degradation</keyword>
<dbReference type="AlphaFoldDB" id="A0A1G2ERA3"/>
<dbReference type="GO" id="GO:0005737">
    <property type="term" value="C:cytoplasm"/>
    <property type="evidence" value="ECO:0007669"/>
    <property type="project" value="UniProtKB-SubCell"/>
</dbReference>
<evidence type="ECO:0000256" key="2">
    <source>
        <dbReference type="ARBA" id="ARBA00004752"/>
    </source>
</evidence>
<comment type="pathway">
    <text evidence="2 12">Cell wall biogenesis; peptidoglycan biosynthesis.</text>
</comment>
<keyword evidence="5 12" id="KW-0808">Transferase</keyword>
<feature type="domain" description="Enolpyruvate transferase" evidence="13">
    <location>
        <begin position="11"/>
        <end position="412"/>
    </location>
</feature>
<comment type="subcellular location">
    <subcellularLocation>
        <location evidence="1 12">Cytoplasm</location>
    </subcellularLocation>
</comment>
<evidence type="ECO:0000313" key="14">
    <source>
        <dbReference type="EMBL" id="OGZ27788.1"/>
    </source>
</evidence>
<dbReference type="CDD" id="cd01555">
    <property type="entry name" value="UdpNAET"/>
    <property type="match status" value="1"/>
</dbReference>
<name>A0A1G2ERA3_9BACT</name>
<evidence type="ECO:0000256" key="7">
    <source>
        <dbReference type="ARBA" id="ARBA00022984"/>
    </source>
</evidence>
<comment type="caution">
    <text evidence="14">The sequence shown here is derived from an EMBL/GenBank/DDBJ whole genome shotgun (WGS) entry which is preliminary data.</text>
</comment>
<keyword evidence="3 12" id="KW-0963">Cytoplasm</keyword>
<feature type="modified residue" description="2-(S-cysteinyl)pyruvic acid O-phosphothioketal" evidence="12">
    <location>
        <position position="122"/>
    </location>
</feature>
<gene>
    <name evidence="12" type="primary">murA</name>
    <name evidence="14" type="ORF">A2365_04095</name>
</gene>
<dbReference type="PANTHER" id="PTHR43783">
    <property type="entry name" value="UDP-N-ACETYLGLUCOSAMINE 1-CARBOXYVINYLTRANSFERASE"/>
    <property type="match status" value="1"/>
</dbReference>
<evidence type="ECO:0000313" key="15">
    <source>
        <dbReference type="Proteomes" id="UP000177740"/>
    </source>
</evidence>
<dbReference type="Gene3D" id="3.65.10.10">
    <property type="entry name" value="Enolpyruvate transferase domain"/>
    <property type="match status" value="2"/>
</dbReference>
<keyword evidence="6 12" id="KW-0133">Cell shape</keyword>
<comment type="caution">
    <text evidence="12">Lacks conserved residue(s) required for the propagation of feature annotation.</text>
</comment>
<keyword evidence="8 12" id="KW-0131">Cell cycle</keyword>
<evidence type="ECO:0000256" key="1">
    <source>
        <dbReference type="ARBA" id="ARBA00004496"/>
    </source>
</evidence>
<dbReference type="GO" id="GO:0051301">
    <property type="term" value="P:cell division"/>
    <property type="evidence" value="ECO:0007669"/>
    <property type="project" value="UniProtKB-KW"/>
</dbReference>
<dbReference type="InterPro" id="IPR036968">
    <property type="entry name" value="Enolpyruvate_Tfrase_sf"/>
</dbReference>
<feature type="binding site" evidence="12">
    <location>
        <position position="313"/>
    </location>
    <ligand>
        <name>UDP-N-acetyl-alpha-D-glucosamine</name>
        <dbReference type="ChEBI" id="CHEBI:57705"/>
    </ligand>
</feature>
<protein>
    <recommendedName>
        <fullName evidence="12">UDP-N-acetylglucosamine 1-carboxyvinyltransferase</fullName>
        <ecNumber evidence="12">2.5.1.7</ecNumber>
    </recommendedName>
    <alternativeName>
        <fullName evidence="12">Enoylpyruvate transferase</fullName>
    </alternativeName>
    <alternativeName>
        <fullName evidence="12">UDP-N-acetylglucosamine enolpyruvyl transferase</fullName>
        <shortName evidence="12">EPT</shortName>
    </alternativeName>
</protein>
<comment type="similarity">
    <text evidence="10 12">Belongs to the EPSP synthase family. MurA subfamily.</text>
</comment>
<dbReference type="HAMAP" id="MF_00111">
    <property type="entry name" value="MurA"/>
    <property type="match status" value="1"/>
</dbReference>
<feature type="binding site" evidence="12">
    <location>
        <begin position="27"/>
        <end position="28"/>
    </location>
    <ligand>
        <name>phosphoenolpyruvate</name>
        <dbReference type="ChEBI" id="CHEBI:58702"/>
    </ligand>
</feature>
<dbReference type="GO" id="GO:0019277">
    <property type="term" value="P:UDP-N-acetylgalactosamine biosynthetic process"/>
    <property type="evidence" value="ECO:0007669"/>
    <property type="project" value="InterPro"/>
</dbReference>
<dbReference type="GO" id="GO:0009252">
    <property type="term" value="P:peptidoglycan biosynthetic process"/>
    <property type="evidence" value="ECO:0007669"/>
    <property type="project" value="UniProtKB-UniRule"/>
</dbReference>
<dbReference type="Proteomes" id="UP000177740">
    <property type="component" value="Unassembled WGS sequence"/>
</dbReference>
<evidence type="ECO:0000256" key="10">
    <source>
        <dbReference type="ARBA" id="ARBA00038367"/>
    </source>
</evidence>
<dbReference type="GO" id="GO:0008360">
    <property type="term" value="P:regulation of cell shape"/>
    <property type="evidence" value="ECO:0007669"/>
    <property type="project" value="UniProtKB-KW"/>
</dbReference>
<accession>A0A1G2ERA3</accession>
<feature type="binding site" evidence="12">
    <location>
        <position position="335"/>
    </location>
    <ligand>
        <name>UDP-N-acetyl-alpha-D-glucosamine</name>
        <dbReference type="ChEBI" id="CHEBI:57705"/>
    </ligand>
</feature>
<dbReference type="GO" id="GO:0071555">
    <property type="term" value="P:cell wall organization"/>
    <property type="evidence" value="ECO:0007669"/>
    <property type="project" value="UniProtKB-KW"/>
</dbReference>
<organism evidence="14 15">
    <name type="scientific">Candidatus Nealsonbacteria bacterium RIFOXYB1_FULL_40_15</name>
    <dbReference type="NCBI Taxonomy" id="1801677"/>
    <lineage>
        <taxon>Bacteria</taxon>
        <taxon>Candidatus Nealsoniibacteriota</taxon>
    </lineage>
</organism>
<keyword evidence="4 12" id="KW-0132">Cell division</keyword>
<evidence type="ECO:0000256" key="6">
    <source>
        <dbReference type="ARBA" id="ARBA00022960"/>
    </source>
</evidence>
<sequence>MDYMMEEKFIIQGGKPLKGEVEIRGAKNAAFPVLSATLLTKETCVIENIPLIEDVLKMIKIMEQMGAEVRWTGERAIEINSSKVKASNLPRDLVKKFRGSILLAGSLLSRFKSVEMPPPGGCVIGARPIDTHLDAFRQLGVKISSEKGLYSFSRKSLAENKREVVLREMSVTATLNMMLFSAGFPEKTVIKIADYDYQVQDLSSVLEKMGVEVEANGAREITISGRSKLKGFKHKLVNDPIEAGTFIVAALATKGEVLVKNAELSFLDLFLKRLKDFGADFQILDQKTIKVKSSGKLCMDKVQSLPYPGISSDLQPELGVLATQAKGPTLIHDPLFEGRLRYLDQLNKMGANMVFCDPHRAIIYGPSQLMGIEMPSSDLRAGSAMIIAGLVAKGTTTLHNIYQIDRGYEKIEIRLQKLGADIKRRIKT</sequence>